<feature type="compositionally biased region" description="Basic and acidic residues" evidence="1">
    <location>
        <begin position="388"/>
        <end position="397"/>
    </location>
</feature>
<comment type="caution">
    <text evidence="2">The sequence shown here is derived from an EMBL/GenBank/DDBJ whole genome shotgun (WGS) entry which is preliminary data.</text>
</comment>
<feature type="region of interest" description="Disordered" evidence="1">
    <location>
        <begin position="349"/>
        <end position="397"/>
    </location>
</feature>
<dbReference type="PANTHER" id="PTHR34962">
    <property type="entry name" value="EMBRYO DEFECTIVE 1703-RELATED"/>
    <property type="match status" value="1"/>
</dbReference>
<dbReference type="PANTHER" id="PTHR34962:SF3">
    <property type="entry name" value="ABC SUBFAMILY C PROTEIN"/>
    <property type="match status" value="1"/>
</dbReference>
<dbReference type="AlphaFoldDB" id="A0AA41W0F9"/>
<evidence type="ECO:0000256" key="1">
    <source>
        <dbReference type="SAM" id="MobiDB-lite"/>
    </source>
</evidence>
<dbReference type="Proteomes" id="UP001177140">
    <property type="component" value="Unassembled WGS sequence"/>
</dbReference>
<accession>A0AA41W0F9</accession>
<gene>
    <name evidence="2" type="ORF">MKW94_020029</name>
</gene>
<protein>
    <submittedName>
        <fullName evidence="2">Uncharacterized protein</fullName>
    </submittedName>
</protein>
<evidence type="ECO:0000313" key="3">
    <source>
        <dbReference type="Proteomes" id="UP001177140"/>
    </source>
</evidence>
<feature type="compositionally biased region" description="Basic and acidic residues" evidence="1">
    <location>
        <begin position="414"/>
        <end position="429"/>
    </location>
</feature>
<feature type="region of interest" description="Disordered" evidence="1">
    <location>
        <begin position="298"/>
        <end position="323"/>
    </location>
</feature>
<feature type="compositionally biased region" description="Basic and acidic residues" evidence="1">
    <location>
        <begin position="438"/>
        <end position="462"/>
    </location>
</feature>
<evidence type="ECO:0000313" key="2">
    <source>
        <dbReference type="EMBL" id="MCL7050590.1"/>
    </source>
</evidence>
<dbReference type="EMBL" id="JAJJMA010329562">
    <property type="protein sequence ID" value="MCL7050590.1"/>
    <property type="molecule type" value="Genomic_DNA"/>
</dbReference>
<proteinExistence type="predicted"/>
<keyword evidence="3" id="KW-1185">Reference proteome</keyword>
<organism evidence="2 3">
    <name type="scientific">Papaver nudicaule</name>
    <name type="common">Iceland poppy</name>
    <dbReference type="NCBI Taxonomy" id="74823"/>
    <lineage>
        <taxon>Eukaryota</taxon>
        <taxon>Viridiplantae</taxon>
        <taxon>Streptophyta</taxon>
        <taxon>Embryophyta</taxon>
        <taxon>Tracheophyta</taxon>
        <taxon>Spermatophyta</taxon>
        <taxon>Magnoliopsida</taxon>
        <taxon>Ranunculales</taxon>
        <taxon>Papaveraceae</taxon>
        <taxon>Papaveroideae</taxon>
        <taxon>Papaver</taxon>
    </lineage>
</organism>
<reference evidence="2" key="1">
    <citation type="submission" date="2022-03" db="EMBL/GenBank/DDBJ databases">
        <title>A functionally conserved STORR gene fusion in Papaver species that diverged 16.8 million years ago.</title>
        <authorList>
            <person name="Catania T."/>
        </authorList>
    </citation>
    <scope>NUCLEOTIDE SEQUENCE</scope>
    <source>
        <strain evidence="2">S-191538</strain>
    </source>
</reference>
<feature type="region of interest" description="Disordered" evidence="1">
    <location>
        <begin position="414"/>
        <end position="462"/>
    </location>
</feature>
<sequence>MAWAHCALSSFPPSTTTTTTTATDKTLIPASFKPTKRKNYLRIKLLKTLTKPNPALLPPLPHEEPEVKEEEFNKTLEIEEEDEIKIEISSDKKIEKGVQENEQTELDSYETQVSEAEGGIVFDKSVGKMVYSFVGMFVLQTLCAVWIFKDKNVKKETNLGNSKSEIVNENQKGANLPDLVGVNDDYKYQMEEIRALAREVRESEAKKKLSDGNKLGSIGIGGDENGGKVVKGQTNIRKEVDGKLSKLEKRLRSVRDKSTKAPLSISYLSEQSSKVEEDKKDFDNLNGKAEDERVISKRKKKFRSYHPKLADGENQPKGFQYGNDALESNGDEVLDSLYEKVQDGVESLGSDLGQLKDSQKVNARRKDSQKVDTQSSTDGALKKSMLQGDREVGKKLSGKEADFAKSFESKLGKGESLKRDTGMKSENGKPRSGFSQEASHEVGIPRKSRESKKSTSRSITKEVGHNLRINNLRDNPGLKKNDFWWMKLPYVFAILLRRAPDKDAAKGLYSLKMDENSPSCTVGFEDRRDATNFTYILESFFDDLGGVSADVVPLSMEEVKEAMKSSMKMIVVRKGQLHLYAGQPLGDVETALRSSLS</sequence>
<name>A0AA41W0F9_PAPNU</name>